<evidence type="ECO:0000256" key="4">
    <source>
        <dbReference type="RuleBase" id="RU361262"/>
    </source>
</evidence>
<comment type="function">
    <text evidence="4">Lipolytic acyl hydrolase (LAH).</text>
</comment>
<name>A0ABP0VWA1_9BRYO</name>
<evidence type="ECO:0000256" key="2">
    <source>
        <dbReference type="ARBA" id="ARBA00023098"/>
    </source>
</evidence>
<dbReference type="EC" id="3.1.1.-" evidence="4"/>
<keyword evidence="4" id="KW-0442">Lipid degradation</keyword>
<evidence type="ECO:0000259" key="5">
    <source>
        <dbReference type="PROSITE" id="PS51635"/>
    </source>
</evidence>
<dbReference type="PROSITE" id="PS51635">
    <property type="entry name" value="PNPLA"/>
    <property type="match status" value="1"/>
</dbReference>
<feature type="domain" description="PNPLA" evidence="5">
    <location>
        <begin position="1"/>
        <end position="72"/>
    </location>
</feature>
<proteinExistence type="inferred from homology"/>
<dbReference type="EMBL" id="OZ020106">
    <property type="protein sequence ID" value="CAK9258772.1"/>
    <property type="molecule type" value="Genomic_DNA"/>
</dbReference>
<keyword evidence="2 4" id="KW-0443">Lipid metabolism</keyword>
<dbReference type="SUPFAM" id="SSF52151">
    <property type="entry name" value="FabD/lysophospholipase-like"/>
    <property type="match status" value="1"/>
</dbReference>
<accession>A0ABP0VWA1</accession>
<comment type="similarity">
    <text evidence="1 4">Belongs to the patatin family.</text>
</comment>
<evidence type="ECO:0000256" key="3">
    <source>
        <dbReference type="PROSITE-ProRule" id="PRU01161"/>
    </source>
</evidence>
<dbReference type="Proteomes" id="UP001497444">
    <property type="component" value="Chromosome 11"/>
</dbReference>
<keyword evidence="4" id="KW-0378">Hydrolase</keyword>
<protein>
    <recommendedName>
        <fullName evidence="4">Patatin</fullName>
        <ecNumber evidence="4">3.1.1.-</ecNumber>
    </recommendedName>
</protein>
<dbReference type="InterPro" id="IPR002641">
    <property type="entry name" value="PNPLA_dom"/>
</dbReference>
<comment type="domain">
    <text evidence="4">The nitrogen atoms of the two glycine residues in the GGXR motif define the oxyanion hole, and stabilize the oxyanion that forms during the nucleophilic attack by the catalytic serine during substrate cleavage.</text>
</comment>
<dbReference type="PANTHER" id="PTHR32176">
    <property type="entry name" value="XYLOSE ISOMERASE"/>
    <property type="match status" value="1"/>
</dbReference>
<keyword evidence="7" id="KW-1185">Reference proteome</keyword>
<reference evidence="6" key="1">
    <citation type="submission" date="2024-02" db="EMBL/GenBank/DDBJ databases">
        <authorList>
            <consortium name="ELIXIR-Norway"/>
            <consortium name="Elixir Norway"/>
        </authorList>
    </citation>
    <scope>NUCLEOTIDE SEQUENCE</scope>
</reference>
<dbReference type="InterPro" id="IPR016035">
    <property type="entry name" value="Acyl_Trfase/lysoPLipase"/>
</dbReference>
<gene>
    <name evidence="6" type="ORF">CSSPJE1EN1_LOCUS4250</name>
</gene>
<dbReference type="Gene3D" id="3.40.1090.10">
    <property type="entry name" value="Cytosolic phospholipase A2 catalytic domain"/>
    <property type="match status" value="1"/>
</dbReference>
<evidence type="ECO:0000313" key="7">
    <source>
        <dbReference type="Proteomes" id="UP001497444"/>
    </source>
</evidence>
<dbReference type="PANTHER" id="PTHR32176:SF92">
    <property type="entry name" value="XYLOSE ISOMERASE"/>
    <property type="match status" value="1"/>
</dbReference>
<evidence type="ECO:0000256" key="1">
    <source>
        <dbReference type="ARBA" id="ARBA00010240"/>
    </source>
</evidence>
<organism evidence="6 7">
    <name type="scientific">Sphagnum jensenii</name>
    <dbReference type="NCBI Taxonomy" id="128206"/>
    <lineage>
        <taxon>Eukaryota</taxon>
        <taxon>Viridiplantae</taxon>
        <taxon>Streptophyta</taxon>
        <taxon>Embryophyta</taxon>
        <taxon>Bryophyta</taxon>
        <taxon>Sphagnophytina</taxon>
        <taxon>Sphagnopsida</taxon>
        <taxon>Sphagnales</taxon>
        <taxon>Sphagnaceae</taxon>
        <taxon>Sphagnum</taxon>
    </lineage>
</organism>
<dbReference type="Pfam" id="PF01734">
    <property type="entry name" value="Patatin"/>
    <property type="match status" value="1"/>
</dbReference>
<comment type="caution">
    <text evidence="3">Lacks conserved residue(s) required for the propagation of feature annotation.</text>
</comment>
<sequence>MMWVFGPWNQAKRDPIDNAPVELVCQATSASPTYFPPVEFTLTDTKKEPHRGKTFRLIDGSLAINNPVYMVDLNLSLVFQSDKAAANYLRIQTDRLTGSFASIDTCGHEHLSQVTDLGKKLLDERVMQRDFKTGKLVPVADGITNRDALYR</sequence>
<evidence type="ECO:0000313" key="6">
    <source>
        <dbReference type="EMBL" id="CAK9258772.1"/>
    </source>
</evidence>